<keyword evidence="1" id="KW-0472">Membrane</keyword>
<feature type="signal peptide" evidence="2">
    <location>
        <begin position="1"/>
        <end position="22"/>
    </location>
</feature>
<gene>
    <name evidence="3" type="ORF">BP6252_13558</name>
</gene>
<dbReference type="PANTHER" id="PTHR40368:SF1">
    <property type="entry name" value="YALI0F14399P"/>
    <property type="match status" value="1"/>
</dbReference>
<dbReference type="EMBL" id="PDLM01000018">
    <property type="protein sequence ID" value="RDW58147.1"/>
    <property type="molecule type" value="Genomic_DNA"/>
</dbReference>
<evidence type="ECO:0000313" key="4">
    <source>
        <dbReference type="Proteomes" id="UP000256645"/>
    </source>
</evidence>
<keyword evidence="1" id="KW-1133">Transmembrane helix</keyword>
<dbReference type="PANTHER" id="PTHR40368">
    <property type="entry name" value="YALI0F14399P"/>
    <property type="match status" value="1"/>
</dbReference>
<dbReference type="AlphaFoldDB" id="A0A3D8Q910"/>
<organism evidence="3 4">
    <name type="scientific">Coleophoma cylindrospora</name>
    <dbReference type="NCBI Taxonomy" id="1849047"/>
    <lineage>
        <taxon>Eukaryota</taxon>
        <taxon>Fungi</taxon>
        <taxon>Dikarya</taxon>
        <taxon>Ascomycota</taxon>
        <taxon>Pezizomycotina</taxon>
        <taxon>Leotiomycetes</taxon>
        <taxon>Helotiales</taxon>
        <taxon>Dermateaceae</taxon>
        <taxon>Coleophoma</taxon>
    </lineage>
</organism>
<dbReference type="OrthoDB" id="18530at2759"/>
<evidence type="ECO:0000256" key="2">
    <source>
        <dbReference type="SAM" id="SignalP"/>
    </source>
</evidence>
<comment type="caution">
    <text evidence="3">The sequence shown here is derived from an EMBL/GenBank/DDBJ whole genome shotgun (WGS) entry which is preliminary data.</text>
</comment>
<dbReference type="STRING" id="1849047.A0A3D8Q910"/>
<feature type="transmembrane region" description="Helical" evidence="1">
    <location>
        <begin position="253"/>
        <end position="276"/>
    </location>
</feature>
<feature type="chain" id="PRO_5017560958" evidence="2">
    <location>
        <begin position="23"/>
        <end position="319"/>
    </location>
</feature>
<keyword evidence="1" id="KW-0812">Transmembrane</keyword>
<evidence type="ECO:0000256" key="1">
    <source>
        <dbReference type="SAM" id="Phobius"/>
    </source>
</evidence>
<reference evidence="3 4" key="1">
    <citation type="journal article" date="2018" name="IMA Fungus">
        <title>IMA Genome-F 9: Draft genome sequence of Annulohypoxylon stygium, Aspergillus mulundensis, Berkeleyomyces basicola (syn. Thielaviopsis basicola), Ceratocystis smalleyi, two Cercospora beticola strains, Coleophoma cylindrospora, Fusarium fracticaudum, Phialophora cf. hyalina, and Morchella septimelata.</title>
        <authorList>
            <person name="Wingfield B.D."/>
            <person name="Bills G.F."/>
            <person name="Dong Y."/>
            <person name="Huang W."/>
            <person name="Nel W.J."/>
            <person name="Swalarsk-Parry B.S."/>
            <person name="Vaghefi N."/>
            <person name="Wilken P.M."/>
            <person name="An Z."/>
            <person name="de Beer Z.W."/>
            <person name="De Vos L."/>
            <person name="Chen L."/>
            <person name="Duong T.A."/>
            <person name="Gao Y."/>
            <person name="Hammerbacher A."/>
            <person name="Kikkert J.R."/>
            <person name="Li Y."/>
            <person name="Li H."/>
            <person name="Li K."/>
            <person name="Li Q."/>
            <person name="Liu X."/>
            <person name="Ma X."/>
            <person name="Naidoo K."/>
            <person name="Pethybridge S.J."/>
            <person name="Sun J."/>
            <person name="Steenkamp E.T."/>
            <person name="van der Nest M.A."/>
            <person name="van Wyk S."/>
            <person name="Wingfield M.J."/>
            <person name="Xiong C."/>
            <person name="Yue Q."/>
            <person name="Zhang X."/>
        </authorList>
    </citation>
    <scope>NUCLEOTIDE SEQUENCE [LARGE SCALE GENOMIC DNA]</scope>
    <source>
        <strain evidence="3 4">BP6252</strain>
    </source>
</reference>
<name>A0A3D8Q910_9HELO</name>
<keyword evidence="4" id="KW-1185">Reference proteome</keyword>
<protein>
    <submittedName>
        <fullName evidence="3">Uncharacterized protein</fullName>
    </submittedName>
</protein>
<dbReference type="Proteomes" id="UP000256645">
    <property type="component" value="Unassembled WGS sequence"/>
</dbReference>
<sequence length="319" mass="34319">MRQSDIWAVAACLALSLVGANAAKEHSPIPLPSYHYGAKIPVSCLNRSMHDSLIHVSSPSDTGEHIEDDKNQLQYIPFPVCNETGKPLELQYGIEEELNCTIPFITDPFFHLLEFYIHNDAPLTCRLPARPPPTIQTVPAEPITQEYIPLIFALAGTLQLSHLHVSTHLNILLHSTPKHHLHPHDSGVLDSGAAYSTSPISHVTGPAALTKKLVIGDPLPLSFSIRWFPTPALPTTNGKVEWAGMGGHVYASTIFYCFVSFGAGAAVCTVWFWGVVLPKRVRGRGLGGATPLGYGLNGAAGAKLGNGWGMGTGTGKRID</sequence>
<evidence type="ECO:0000313" key="3">
    <source>
        <dbReference type="EMBL" id="RDW58147.1"/>
    </source>
</evidence>
<accession>A0A3D8Q910</accession>
<keyword evidence="2" id="KW-0732">Signal</keyword>
<proteinExistence type="predicted"/>